<evidence type="ECO:0000256" key="3">
    <source>
        <dbReference type="ARBA" id="ARBA00022737"/>
    </source>
</evidence>
<keyword evidence="9" id="KW-1185">Reference proteome</keyword>
<dbReference type="InterPro" id="IPR036444">
    <property type="entry name" value="PLipase_A2_dom_sf"/>
</dbReference>
<evidence type="ECO:0000256" key="4">
    <source>
        <dbReference type="ARBA" id="ARBA00023018"/>
    </source>
</evidence>
<keyword evidence="2" id="KW-0771">Synaptosome</keyword>
<sequence>MSRPPNRKDPPLPEGAERVNGLILPSDMSEELKDLNVDIETHAQQSLESTRRMLALCEESKEAGIKTLVMLDDQGEQLERVEGGLDTINQDMKEAEEHLKGMEKCCGLCVLPWNKADDFEKNSEYAKAWKKDDDGGVISDQPRITVGDSAMGPQGGYVTRITNDAREDEMDENIQQVSTMVGNLRNMAIDMSTEVSNQNRQLDRIGAKAQSNEVRVESANKRATNLLNDSLFLLFFLFFTSYSVDLVEIWDCGTQASTLSMKAAESFLKKCPLVKDSINMCCKDHDYCYETSELTNFTREYCDFRFCRCLHDAEDIHNNNACNMQLNAACKIVSSFIGGAIFPLAHPKNFTKKFEAFVDTQPLGLNMKTLVDECINAKGMAVHCHNIVYRCEEKEKKRNENGTLASESNEDCRSIMYECLQIIGDSNDIEPCPSLARRMAKQVNIYGELSEEKHGKSTIEIYPIISARLIESCEEKESIELCLKSFDACAIDRMNREEKEEYFNAARRVKMECHRGLKKCIEEATIGSIKDKCIEGRQLALNRIREDEYESKSVVKEGASRIWKSISSPFKKIFAKKNSTSLNNTNYN</sequence>
<evidence type="ECO:0000256" key="5">
    <source>
        <dbReference type="ARBA" id="ARBA00023054"/>
    </source>
</evidence>
<accession>A0A8R1YC42</accession>
<dbReference type="GO" id="GO:0019905">
    <property type="term" value="F:syntaxin binding"/>
    <property type="evidence" value="ECO:0000318"/>
    <property type="project" value="GO_Central"/>
</dbReference>
<dbReference type="SUPFAM" id="SSF58038">
    <property type="entry name" value="SNARE fusion complex"/>
    <property type="match status" value="2"/>
</dbReference>
<evidence type="ECO:0000313" key="8">
    <source>
        <dbReference type="EnsemblMetazoa" id="PPA10410.1"/>
    </source>
</evidence>
<name>A0A2A6C9G6_PRIPA</name>
<dbReference type="Pfam" id="PF00835">
    <property type="entry name" value="SNAP-25"/>
    <property type="match status" value="1"/>
</dbReference>
<accession>A0A2A6C9G6</accession>
<dbReference type="GO" id="GO:0050482">
    <property type="term" value="P:arachidonate secretion"/>
    <property type="evidence" value="ECO:0007669"/>
    <property type="project" value="InterPro"/>
</dbReference>
<evidence type="ECO:0000256" key="2">
    <source>
        <dbReference type="ARBA" id="ARBA00022599"/>
    </source>
</evidence>
<proteinExistence type="inferred from homology"/>
<dbReference type="Gene3D" id="1.20.5.110">
    <property type="match status" value="2"/>
</dbReference>
<dbReference type="CDD" id="cd15885">
    <property type="entry name" value="SNARE_SNAP25C"/>
    <property type="match status" value="1"/>
</dbReference>
<dbReference type="InterPro" id="IPR000928">
    <property type="entry name" value="SNAP-25_dom"/>
</dbReference>
<dbReference type="GO" id="GO:0031629">
    <property type="term" value="P:synaptic vesicle fusion to presynaptic active zone membrane"/>
    <property type="evidence" value="ECO:0000318"/>
    <property type="project" value="GO_Central"/>
</dbReference>
<dbReference type="GO" id="GO:0004623">
    <property type="term" value="F:phospholipase A2 activity"/>
    <property type="evidence" value="ECO:0007669"/>
    <property type="project" value="InterPro"/>
</dbReference>
<evidence type="ECO:0000313" key="9">
    <source>
        <dbReference type="Proteomes" id="UP000005239"/>
    </source>
</evidence>
<dbReference type="GO" id="GO:0031201">
    <property type="term" value="C:SNARE complex"/>
    <property type="evidence" value="ECO:0000318"/>
    <property type="project" value="GO_Central"/>
</dbReference>
<dbReference type="EnsemblMetazoa" id="PPA10410.1">
    <property type="protein sequence ID" value="PPA10410.1"/>
    <property type="gene ID" value="WBGene00099964"/>
</dbReference>
<reference evidence="8" key="2">
    <citation type="submission" date="2022-06" db="UniProtKB">
        <authorList>
            <consortium name="EnsemblMetazoa"/>
        </authorList>
    </citation>
    <scope>IDENTIFICATION</scope>
    <source>
        <strain evidence="8">PS312</strain>
    </source>
</reference>
<dbReference type="GO" id="GO:0043005">
    <property type="term" value="C:neuron projection"/>
    <property type="evidence" value="ECO:0007669"/>
    <property type="project" value="UniProtKB-KW"/>
</dbReference>
<dbReference type="PANTHER" id="PTHR19305:SF14">
    <property type="entry name" value="SYNAPTOSOMAL-ASSOCIATED PROTEIN-RELATED"/>
    <property type="match status" value="1"/>
</dbReference>
<dbReference type="PANTHER" id="PTHR19305">
    <property type="entry name" value="SYNAPTOSOMAL ASSOCIATED PROTEIN"/>
    <property type="match status" value="1"/>
</dbReference>
<dbReference type="Proteomes" id="UP000005239">
    <property type="component" value="Unassembled WGS sequence"/>
</dbReference>
<keyword evidence="4" id="KW-0770">Synapse</keyword>
<dbReference type="GO" id="GO:0006644">
    <property type="term" value="P:phospholipid metabolic process"/>
    <property type="evidence" value="ECO:0007669"/>
    <property type="project" value="InterPro"/>
</dbReference>
<comment type="subcellular location">
    <subcellularLocation>
        <location evidence="6">Synapse</location>
        <location evidence="6">Synaptosome</location>
    </subcellularLocation>
</comment>
<dbReference type="GO" id="GO:0006887">
    <property type="term" value="P:exocytosis"/>
    <property type="evidence" value="ECO:0000318"/>
    <property type="project" value="GO_Central"/>
</dbReference>
<reference evidence="9" key="1">
    <citation type="journal article" date="2008" name="Nat. Genet.">
        <title>The Pristionchus pacificus genome provides a unique perspective on nematode lifestyle and parasitism.</title>
        <authorList>
            <person name="Dieterich C."/>
            <person name="Clifton S.W."/>
            <person name="Schuster L.N."/>
            <person name="Chinwalla A."/>
            <person name="Delehaunty K."/>
            <person name="Dinkelacker I."/>
            <person name="Fulton L."/>
            <person name="Fulton R."/>
            <person name="Godfrey J."/>
            <person name="Minx P."/>
            <person name="Mitreva M."/>
            <person name="Roeseler W."/>
            <person name="Tian H."/>
            <person name="Witte H."/>
            <person name="Yang S.P."/>
            <person name="Wilson R.K."/>
            <person name="Sommer R.J."/>
        </authorList>
    </citation>
    <scope>NUCLEOTIDE SEQUENCE [LARGE SCALE GENOMIC DNA]</scope>
    <source>
        <strain evidence="9">PS312</strain>
    </source>
</reference>
<dbReference type="CDD" id="cd15889">
    <property type="entry name" value="SNARE_SNAP25N_23N"/>
    <property type="match status" value="1"/>
</dbReference>
<dbReference type="SUPFAM" id="SSF48619">
    <property type="entry name" value="Phospholipase A2, PLA2"/>
    <property type="match status" value="1"/>
</dbReference>
<dbReference type="FunFam" id="1.20.5.110:FF:000007">
    <property type="entry name" value="Synaptosomal-associated protein"/>
    <property type="match status" value="1"/>
</dbReference>
<evidence type="ECO:0000256" key="7">
    <source>
        <dbReference type="RuleBase" id="RU003496"/>
    </source>
</evidence>
<dbReference type="FunFam" id="1.20.5.110:FF:000018">
    <property type="entry name" value="Synaptosomal-associated protein"/>
    <property type="match status" value="1"/>
</dbReference>
<evidence type="ECO:0000256" key="1">
    <source>
        <dbReference type="ARBA" id="ARBA00009480"/>
    </source>
</evidence>
<dbReference type="GO" id="GO:0016082">
    <property type="term" value="P:synaptic vesicle priming"/>
    <property type="evidence" value="ECO:0000318"/>
    <property type="project" value="GO_Central"/>
</dbReference>
<comment type="similarity">
    <text evidence="1 7">Belongs to the SNAP-25 family.</text>
</comment>
<evidence type="ECO:0000256" key="6">
    <source>
        <dbReference type="ARBA" id="ARBA00034102"/>
    </source>
</evidence>
<protein>
    <recommendedName>
        <fullName evidence="7">Synaptosomal-associated protein</fullName>
    </recommendedName>
</protein>
<keyword evidence="5" id="KW-0175">Coiled coil</keyword>
<gene>
    <name evidence="8" type="primary">WBGene00099964</name>
</gene>
<dbReference type="GO" id="GO:0005886">
    <property type="term" value="C:plasma membrane"/>
    <property type="evidence" value="ECO:0000318"/>
    <property type="project" value="GO_Central"/>
</dbReference>
<dbReference type="GO" id="GO:0005484">
    <property type="term" value="F:SNAP receptor activity"/>
    <property type="evidence" value="ECO:0000318"/>
    <property type="project" value="GO_Central"/>
</dbReference>
<dbReference type="GO" id="GO:0098793">
    <property type="term" value="C:presynapse"/>
    <property type="evidence" value="ECO:0007669"/>
    <property type="project" value="GOC"/>
</dbReference>
<dbReference type="InterPro" id="IPR000727">
    <property type="entry name" value="T_SNARE_dom"/>
</dbReference>
<organism evidence="8 9">
    <name type="scientific">Pristionchus pacificus</name>
    <name type="common">Parasitic nematode worm</name>
    <dbReference type="NCBI Taxonomy" id="54126"/>
    <lineage>
        <taxon>Eukaryota</taxon>
        <taxon>Metazoa</taxon>
        <taxon>Ecdysozoa</taxon>
        <taxon>Nematoda</taxon>
        <taxon>Chromadorea</taxon>
        <taxon>Rhabditida</taxon>
        <taxon>Rhabditina</taxon>
        <taxon>Diplogasteromorpha</taxon>
        <taxon>Diplogasteroidea</taxon>
        <taxon>Neodiplogasteridae</taxon>
        <taxon>Pristionchus</taxon>
    </lineage>
</organism>
<keyword evidence="3" id="KW-0677">Repeat</keyword>
<dbReference type="PROSITE" id="PS50192">
    <property type="entry name" value="T_SNARE"/>
    <property type="match status" value="2"/>
</dbReference>
<dbReference type="AlphaFoldDB" id="A0A2A6C9G6"/>
<dbReference type="SMART" id="SM00397">
    <property type="entry name" value="t_SNARE"/>
    <property type="match status" value="2"/>
</dbReference>